<evidence type="ECO:0000313" key="2">
    <source>
        <dbReference type="EMBL" id="PPS00361.1"/>
    </source>
</evidence>
<proteinExistence type="predicted"/>
<accession>A0A2P5XAI7</accession>
<protein>
    <submittedName>
        <fullName evidence="2">Uncharacterized protein</fullName>
    </submittedName>
</protein>
<feature type="compositionally biased region" description="Basic and acidic residues" evidence="1">
    <location>
        <begin position="394"/>
        <end position="412"/>
    </location>
</feature>
<feature type="compositionally biased region" description="Basic and acidic residues" evidence="1">
    <location>
        <begin position="341"/>
        <end position="363"/>
    </location>
</feature>
<dbReference type="Proteomes" id="UP000239757">
    <property type="component" value="Unassembled WGS sequence"/>
</dbReference>
<gene>
    <name evidence="2" type="ORF">GOBAR_AA20302</name>
</gene>
<organism evidence="2 3">
    <name type="scientific">Gossypium barbadense</name>
    <name type="common">Sea Island cotton</name>
    <name type="synonym">Hibiscus barbadensis</name>
    <dbReference type="NCBI Taxonomy" id="3634"/>
    <lineage>
        <taxon>Eukaryota</taxon>
        <taxon>Viridiplantae</taxon>
        <taxon>Streptophyta</taxon>
        <taxon>Embryophyta</taxon>
        <taxon>Tracheophyta</taxon>
        <taxon>Spermatophyta</taxon>
        <taxon>Magnoliopsida</taxon>
        <taxon>eudicotyledons</taxon>
        <taxon>Gunneridae</taxon>
        <taxon>Pentapetalae</taxon>
        <taxon>rosids</taxon>
        <taxon>malvids</taxon>
        <taxon>Malvales</taxon>
        <taxon>Malvaceae</taxon>
        <taxon>Malvoideae</taxon>
        <taxon>Gossypium</taxon>
    </lineage>
</organism>
<dbReference type="AlphaFoldDB" id="A0A2P5XAI7"/>
<evidence type="ECO:0000256" key="1">
    <source>
        <dbReference type="SAM" id="MobiDB-lite"/>
    </source>
</evidence>
<name>A0A2P5XAI7_GOSBA</name>
<sequence length="412" mass="45442">MGCGVTNGRVAVVVRDGHYVVLRVLVPCVREWPELAILVCNVKTQPSAIPCVDTPRAGSTVCGRYQACGAHVGREDANRSGLPSCNFCVPVTAVARRAHSHTRHHQLKVVLKVLKREDCGFQRYAWYGPPVLACEDKTTDAVDPDSAPGGVRTVVLAYGHSRSFRHEQRLPGLVCAHTDGQHLVFIPDEMIRFWFCEFCVRMVLAERVGISSSGGWNTEKCMVWAHGWSIDMSVEVLGCGIPRVNSRIRCAGRSGVHNSPDIGDVVTIEWWLASSPSKVVLVCRAPVGIDFRYVIVRWAVSAGHAYSAMWFESMVHCVVELEASRHTVRTHPGTATISTPNEEKGTGDVQATDREQNLTERQHTISGTEPKPRSTMTTHPHDSARDPGTTRVGWPEKRGCPYDNPTHRDVAI</sequence>
<reference evidence="2 3" key="1">
    <citation type="submission" date="2015-01" db="EMBL/GenBank/DDBJ databases">
        <title>Genome of allotetraploid Gossypium barbadense reveals genomic plasticity and fiber elongation in cotton evolution.</title>
        <authorList>
            <person name="Chen X."/>
            <person name="Liu X."/>
            <person name="Zhao B."/>
            <person name="Zheng H."/>
            <person name="Hu Y."/>
            <person name="Lu G."/>
            <person name="Yang C."/>
            <person name="Chen J."/>
            <person name="Shan C."/>
            <person name="Zhang L."/>
            <person name="Zhou Y."/>
            <person name="Wang L."/>
            <person name="Guo W."/>
            <person name="Bai Y."/>
            <person name="Ruan J."/>
            <person name="Shangguan X."/>
            <person name="Mao Y."/>
            <person name="Jiang J."/>
            <person name="Zhu Y."/>
            <person name="Lei J."/>
            <person name="Kang H."/>
            <person name="Chen S."/>
            <person name="He X."/>
            <person name="Wang R."/>
            <person name="Wang Y."/>
            <person name="Chen J."/>
            <person name="Wang L."/>
            <person name="Yu S."/>
            <person name="Wang B."/>
            <person name="Wei J."/>
            <person name="Song S."/>
            <person name="Lu X."/>
            <person name="Gao Z."/>
            <person name="Gu W."/>
            <person name="Deng X."/>
            <person name="Ma D."/>
            <person name="Wang S."/>
            <person name="Liang W."/>
            <person name="Fang L."/>
            <person name="Cai C."/>
            <person name="Zhu X."/>
            <person name="Zhou B."/>
            <person name="Zhang Y."/>
            <person name="Chen Z."/>
            <person name="Xu S."/>
            <person name="Zhu R."/>
            <person name="Wang S."/>
            <person name="Zhang T."/>
            <person name="Zhao G."/>
        </authorList>
    </citation>
    <scope>NUCLEOTIDE SEQUENCE [LARGE SCALE GENOMIC DNA]</scope>
    <source>
        <strain evidence="3">cv. Xinhai21</strain>
        <tissue evidence="2">Leaf</tissue>
    </source>
</reference>
<feature type="region of interest" description="Disordered" evidence="1">
    <location>
        <begin position="330"/>
        <end position="412"/>
    </location>
</feature>
<dbReference type="EMBL" id="KZ665306">
    <property type="protein sequence ID" value="PPS00361.1"/>
    <property type="molecule type" value="Genomic_DNA"/>
</dbReference>
<evidence type="ECO:0000313" key="3">
    <source>
        <dbReference type="Proteomes" id="UP000239757"/>
    </source>
</evidence>